<dbReference type="InterPro" id="IPR002725">
    <property type="entry name" value="YgjP-like_metallopeptidase"/>
</dbReference>
<dbReference type="PANTHER" id="PTHR30399:SF1">
    <property type="entry name" value="UTP PYROPHOSPHATASE"/>
    <property type="match status" value="1"/>
</dbReference>
<dbReference type="Pfam" id="PF01863">
    <property type="entry name" value="YgjP-like"/>
    <property type="match status" value="1"/>
</dbReference>
<protein>
    <submittedName>
        <fullName evidence="2">DUF45 domain-containing protein</fullName>
    </submittedName>
</protein>
<dbReference type="Gene3D" id="3.30.2010.10">
    <property type="entry name" value="Metalloproteases ('zincins'), catalytic domain"/>
    <property type="match status" value="1"/>
</dbReference>
<organism evidence="2 3">
    <name type="scientific">Algicella marina</name>
    <dbReference type="NCBI Taxonomy" id="2683284"/>
    <lineage>
        <taxon>Bacteria</taxon>
        <taxon>Pseudomonadati</taxon>
        <taxon>Pseudomonadota</taxon>
        <taxon>Alphaproteobacteria</taxon>
        <taxon>Rhodobacterales</taxon>
        <taxon>Paracoccaceae</taxon>
        <taxon>Algicella</taxon>
    </lineage>
</organism>
<dbReference type="PANTHER" id="PTHR30399">
    <property type="entry name" value="UNCHARACTERIZED PROTEIN YGJP"/>
    <property type="match status" value="1"/>
</dbReference>
<dbReference type="CDD" id="cd07344">
    <property type="entry name" value="M48_yhfN_like"/>
    <property type="match status" value="1"/>
</dbReference>
<dbReference type="Proteomes" id="UP000464495">
    <property type="component" value="Chromosome"/>
</dbReference>
<dbReference type="KEGG" id="amaq:GO499_14430"/>
<gene>
    <name evidence="2" type="ORF">GO499_14430</name>
</gene>
<evidence type="ECO:0000313" key="3">
    <source>
        <dbReference type="Proteomes" id="UP000464495"/>
    </source>
</evidence>
<reference evidence="2 3" key="1">
    <citation type="submission" date="2019-12" db="EMBL/GenBank/DDBJ databases">
        <title>Complete genome sequence of Algicella marina strain 9Alg 56(T) isolated from the red alga Tichocarpus crinitus.</title>
        <authorList>
            <person name="Kim S.-G."/>
            <person name="Nedashkovskaya O.I."/>
        </authorList>
    </citation>
    <scope>NUCLEOTIDE SEQUENCE [LARGE SCALE GENOMIC DNA]</scope>
    <source>
        <strain evidence="2 3">9Alg 56</strain>
    </source>
</reference>
<feature type="domain" description="YgjP-like metallopeptidase" evidence="1">
    <location>
        <begin position="62"/>
        <end position="253"/>
    </location>
</feature>
<name>A0A6P1T035_9RHOB</name>
<evidence type="ECO:0000259" key="1">
    <source>
        <dbReference type="Pfam" id="PF01863"/>
    </source>
</evidence>
<dbReference type="EMBL" id="CP046620">
    <property type="protein sequence ID" value="QHQ36284.1"/>
    <property type="molecule type" value="Genomic_DNA"/>
</dbReference>
<accession>A0A6P1T035</accession>
<sequence>MGTMVCSMAPAGGKRFSRKLLASSGSTRPRFPEVDDVSETLDLPFPPGRAKIRRNARSTRLTLRIRHDTGEISVTAPPRVRPQEIAAFIHGHSHWIGARMAKLPDLIVPEPGSVLTLLGETVTLAEGARLRRIGDRLELPGQGARFRGALAGFVRVSARTALSEASDRYSHQIGRQHGGITLRDTRSRWGSCSSTGKLMYSWRLALAPPKVLDYVAAHEVSHLAEMNHGPKFWKLVESLCPKYRVHRGWLRDHGAELHRVQFSE</sequence>
<keyword evidence="3" id="KW-1185">Reference proteome</keyword>
<dbReference type="InterPro" id="IPR053136">
    <property type="entry name" value="UTP_pyrophosphatase-like"/>
</dbReference>
<evidence type="ECO:0000313" key="2">
    <source>
        <dbReference type="EMBL" id="QHQ36284.1"/>
    </source>
</evidence>
<dbReference type="AlphaFoldDB" id="A0A6P1T035"/>
<proteinExistence type="predicted"/>